<dbReference type="Pfam" id="PF02837">
    <property type="entry name" value="Glyco_hydro_2_N"/>
    <property type="match status" value="1"/>
</dbReference>
<dbReference type="InterPro" id="IPR006102">
    <property type="entry name" value="Ig-like_GH2"/>
</dbReference>
<name>A0ABU0PMA7_9MICC</name>
<dbReference type="InterPro" id="IPR023232">
    <property type="entry name" value="Glyco_hydro_2_AS"/>
</dbReference>
<reference evidence="10 11" key="1">
    <citation type="submission" date="2023-07" db="EMBL/GenBank/DDBJ databases">
        <title>Comparative genomics of wheat-associated soil bacteria to identify genetic determinants of phenazine resistance.</title>
        <authorList>
            <person name="Mouncey N."/>
        </authorList>
    </citation>
    <scope>NUCLEOTIDE SEQUENCE [LARGE SCALE GENOMIC DNA]</scope>
    <source>
        <strain evidence="10 11">W1I3</strain>
    </source>
</reference>
<feature type="domain" description="Glycosyl hydrolases family 2 sugar binding" evidence="9">
    <location>
        <begin position="13"/>
        <end position="179"/>
    </location>
</feature>
<evidence type="ECO:0000256" key="6">
    <source>
        <dbReference type="RuleBase" id="RU361154"/>
    </source>
</evidence>
<evidence type="ECO:0000259" key="9">
    <source>
        <dbReference type="Pfam" id="PF02837"/>
    </source>
</evidence>
<proteinExistence type="inferred from homology"/>
<evidence type="ECO:0000259" key="8">
    <source>
        <dbReference type="Pfam" id="PF02836"/>
    </source>
</evidence>
<dbReference type="PANTHER" id="PTHR10066">
    <property type="entry name" value="BETA-GLUCURONIDASE"/>
    <property type="match status" value="1"/>
</dbReference>
<dbReference type="PROSITE" id="PS00608">
    <property type="entry name" value="GLYCOSYL_HYDROL_F2_2"/>
    <property type="match status" value="1"/>
</dbReference>
<dbReference type="Gene3D" id="2.60.120.260">
    <property type="entry name" value="Galactose-binding domain-like"/>
    <property type="match status" value="1"/>
</dbReference>
<keyword evidence="11" id="KW-1185">Reference proteome</keyword>
<feature type="domain" description="Glycoside hydrolase family 2 immunoglobulin-like beta-sandwich" evidence="7">
    <location>
        <begin position="182"/>
        <end position="272"/>
    </location>
</feature>
<dbReference type="PANTHER" id="PTHR10066:SF67">
    <property type="entry name" value="BETA-GLUCURONIDASE"/>
    <property type="match status" value="1"/>
</dbReference>
<dbReference type="NCBIfam" id="NF007538">
    <property type="entry name" value="PRK10150.1"/>
    <property type="match status" value="1"/>
</dbReference>
<keyword evidence="5 6" id="KW-0326">Glycosidase</keyword>
<dbReference type="EMBL" id="JAUSXB010000001">
    <property type="protein sequence ID" value="MDQ0675078.1"/>
    <property type="molecule type" value="Genomic_DNA"/>
</dbReference>
<dbReference type="SUPFAM" id="SSF51445">
    <property type="entry name" value="(Trans)glycosidases"/>
    <property type="match status" value="1"/>
</dbReference>
<dbReference type="InterPro" id="IPR008979">
    <property type="entry name" value="Galactose-bd-like_sf"/>
</dbReference>
<dbReference type="RefSeq" id="WP_306637086.1">
    <property type="nucleotide sequence ID" value="NZ_JAUSXB010000001.1"/>
</dbReference>
<evidence type="ECO:0000313" key="10">
    <source>
        <dbReference type="EMBL" id="MDQ0675078.1"/>
    </source>
</evidence>
<dbReference type="Proteomes" id="UP001236806">
    <property type="component" value="Unassembled WGS sequence"/>
</dbReference>
<dbReference type="SUPFAM" id="SSF49785">
    <property type="entry name" value="Galactose-binding domain-like"/>
    <property type="match status" value="1"/>
</dbReference>
<keyword evidence="4 6" id="KW-0378">Hydrolase</keyword>
<gene>
    <name evidence="10" type="ORF">QFZ36_002639</name>
</gene>
<evidence type="ECO:0000256" key="3">
    <source>
        <dbReference type="ARBA" id="ARBA00016205"/>
    </source>
</evidence>
<dbReference type="InterPro" id="IPR013783">
    <property type="entry name" value="Ig-like_fold"/>
</dbReference>
<dbReference type="InterPro" id="IPR017853">
    <property type="entry name" value="GH"/>
</dbReference>
<dbReference type="PRINTS" id="PR00132">
    <property type="entry name" value="GLHYDRLASE2"/>
</dbReference>
<dbReference type="SUPFAM" id="SSF49303">
    <property type="entry name" value="beta-Galactosidase/glucuronidase domain"/>
    <property type="match status" value="1"/>
</dbReference>
<dbReference type="InterPro" id="IPR036156">
    <property type="entry name" value="Beta-gal/glucu_dom_sf"/>
</dbReference>
<evidence type="ECO:0000259" key="7">
    <source>
        <dbReference type="Pfam" id="PF00703"/>
    </source>
</evidence>
<dbReference type="Pfam" id="PF02836">
    <property type="entry name" value="Glyco_hydro_2_C"/>
    <property type="match status" value="1"/>
</dbReference>
<comment type="caution">
    <text evidence="10">The sequence shown here is derived from an EMBL/GenBank/DDBJ whole genome shotgun (WGS) entry which is preliminary data.</text>
</comment>
<dbReference type="InterPro" id="IPR006104">
    <property type="entry name" value="Glyco_hydro_2_N"/>
</dbReference>
<evidence type="ECO:0000256" key="1">
    <source>
        <dbReference type="ARBA" id="ARBA00007401"/>
    </source>
</evidence>
<accession>A0ABU0PMA7</accession>
<dbReference type="GO" id="GO:0004566">
    <property type="term" value="F:beta-glucuronidase activity"/>
    <property type="evidence" value="ECO:0007669"/>
    <property type="project" value="UniProtKB-EC"/>
</dbReference>
<dbReference type="EC" id="3.2.1.31" evidence="2"/>
<evidence type="ECO:0000313" key="11">
    <source>
        <dbReference type="Proteomes" id="UP001236806"/>
    </source>
</evidence>
<organism evidence="10 11">
    <name type="scientific">Pseudarthrobacter siccitolerans</name>
    <dbReference type="NCBI Taxonomy" id="861266"/>
    <lineage>
        <taxon>Bacteria</taxon>
        <taxon>Bacillati</taxon>
        <taxon>Actinomycetota</taxon>
        <taxon>Actinomycetes</taxon>
        <taxon>Micrococcales</taxon>
        <taxon>Micrococcaceae</taxon>
        <taxon>Pseudarthrobacter</taxon>
    </lineage>
</organism>
<dbReference type="InterPro" id="IPR006101">
    <property type="entry name" value="Glyco_hydro_2"/>
</dbReference>
<protein>
    <recommendedName>
        <fullName evidence="3">Beta-glucuronidase</fullName>
        <ecNumber evidence="2">3.2.1.31</ecNumber>
    </recommendedName>
</protein>
<dbReference type="InterPro" id="IPR023230">
    <property type="entry name" value="Glyco_hydro_2_CS"/>
</dbReference>
<dbReference type="InterPro" id="IPR006103">
    <property type="entry name" value="Glyco_hydro_2_cat"/>
</dbReference>
<evidence type="ECO:0000256" key="5">
    <source>
        <dbReference type="ARBA" id="ARBA00023295"/>
    </source>
</evidence>
<dbReference type="Pfam" id="PF00703">
    <property type="entry name" value="Glyco_hydro_2"/>
    <property type="match status" value="1"/>
</dbReference>
<evidence type="ECO:0000256" key="4">
    <source>
        <dbReference type="ARBA" id="ARBA00022801"/>
    </source>
</evidence>
<dbReference type="Gene3D" id="2.60.40.10">
    <property type="entry name" value="Immunoglobulins"/>
    <property type="match status" value="1"/>
</dbReference>
<dbReference type="PROSITE" id="PS00719">
    <property type="entry name" value="GLYCOSYL_HYDROL_F2_1"/>
    <property type="match status" value="1"/>
</dbReference>
<feature type="domain" description="Glycoside hydrolase family 2 catalytic" evidence="8">
    <location>
        <begin position="274"/>
        <end position="589"/>
    </location>
</feature>
<sequence>MLRPQDTTTRERKNLDGVWDFKIDHDGVGYTDAWFAGVLPGARQMAVPGSFNELVTTAKEREFFGDLWYSTMVRIPRGWDGQHISLYVESATHRATVWVDETKVGSHEGGYLPFELDLTDHVSAGQEVRLTVAVNNTLSFQSIPPGVIEDNWKGRQQRYFHDFYNYSGIHRSVWLVATPRERIEDVTVITDLDGNNGIVTVLTEAPAGVAVRHVLADAEGQEVACAQGAEATLFVPEVHPWGPGDGYLYRLTVQLVLEDSVVDEYVVKVGIRTVEVRGTEFLINGKPFYFTGYGMHEDHAIVGKQHNNALMMRDVACLEWSGANSMRTSHYPYSEDFMDYADSVGLVVIDETPAVGLNMNIGGGIFGTQGYTTYSPETVNAVTQANHTAVIRDMIARDKNHPSVVLWSIANEPESETEAGERYFEPLFAEARAADPTRPVGFVNMMVATHGKCRVSQFADVIMLNRYYGWYVFAGDLDMAEKAWRKELNDWATDGKPIIITEYGTDSVPGMHQMVSQPWSEEYQVEFLEMTSRVFDGIDAVVGEQVWNLADFATTSGITRVGGNRKGAFTRDREPKAAAHWLRTRWKRLSEQQESKSILQPALSLTGAVPE</sequence>
<comment type="similarity">
    <text evidence="1 6">Belongs to the glycosyl hydrolase 2 family.</text>
</comment>
<dbReference type="Gene3D" id="3.20.20.80">
    <property type="entry name" value="Glycosidases"/>
    <property type="match status" value="1"/>
</dbReference>
<evidence type="ECO:0000256" key="2">
    <source>
        <dbReference type="ARBA" id="ARBA00012761"/>
    </source>
</evidence>